<proteinExistence type="predicted"/>
<organism evidence="1 2">
    <name type="scientific">Scutellospora calospora</name>
    <dbReference type="NCBI Taxonomy" id="85575"/>
    <lineage>
        <taxon>Eukaryota</taxon>
        <taxon>Fungi</taxon>
        <taxon>Fungi incertae sedis</taxon>
        <taxon>Mucoromycota</taxon>
        <taxon>Glomeromycotina</taxon>
        <taxon>Glomeromycetes</taxon>
        <taxon>Diversisporales</taxon>
        <taxon>Gigasporaceae</taxon>
        <taxon>Scutellospora</taxon>
    </lineage>
</organism>
<dbReference type="Proteomes" id="UP000789860">
    <property type="component" value="Unassembled WGS sequence"/>
</dbReference>
<evidence type="ECO:0000313" key="1">
    <source>
        <dbReference type="EMBL" id="CAG8531291.1"/>
    </source>
</evidence>
<comment type="caution">
    <text evidence="1">The sequence shown here is derived from an EMBL/GenBank/DDBJ whole genome shotgun (WGS) entry which is preliminary data.</text>
</comment>
<sequence>SLTSLNNTNEHYKEENQKLNLDFNIEILSFVNYILEQDESQKENIDSKIKLAYNISYFRI</sequence>
<feature type="non-terminal residue" evidence="1">
    <location>
        <position position="1"/>
    </location>
</feature>
<name>A0ACA9LKD2_9GLOM</name>
<dbReference type="EMBL" id="CAJVPM010006061">
    <property type="protein sequence ID" value="CAG8531291.1"/>
    <property type="molecule type" value="Genomic_DNA"/>
</dbReference>
<reference evidence="1" key="1">
    <citation type="submission" date="2021-06" db="EMBL/GenBank/DDBJ databases">
        <authorList>
            <person name="Kallberg Y."/>
            <person name="Tangrot J."/>
            <person name="Rosling A."/>
        </authorList>
    </citation>
    <scope>NUCLEOTIDE SEQUENCE</scope>
    <source>
        <strain evidence="1">AU212A</strain>
    </source>
</reference>
<keyword evidence="2" id="KW-1185">Reference proteome</keyword>
<protein>
    <submittedName>
        <fullName evidence="1">3918_t:CDS:1</fullName>
    </submittedName>
</protein>
<gene>
    <name evidence="1" type="ORF">SCALOS_LOCUS4469</name>
</gene>
<evidence type="ECO:0000313" key="2">
    <source>
        <dbReference type="Proteomes" id="UP000789860"/>
    </source>
</evidence>
<accession>A0ACA9LKD2</accession>